<evidence type="ECO:0000313" key="3">
    <source>
        <dbReference type="Proteomes" id="UP000298663"/>
    </source>
</evidence>
<proteinExistence type="predicted"/>
<name>A0A4U5PIW2_STECR</name>
<protein>
    <submittedName>
        <fullName evidence="2">Uncharacterized protein</fullName>
    </submittedName>
</protein>
<evidence type="ECO:0000313" key="2">
    <source>
        <dbReference type="EMBL" id="TKR96647.1"/>
    </source>
</evidence>
<evidence type="ECO:0000256" key="1">
    <source>
        <dbReference type="SAM" id="MobiDB-lite"/>
    </source>
</evidence>
<dbReference type="EMBL" id="AZBU02000002">
    <property type="protein sequence ID" value="TKR96647.1"/>
    <property type="molecule type" value="Genomic_DNA"/>
</dbReference>
<keyword evidence="3" id="KW-1185">Reference proteome</keyword>
<feature type="region of interest" description="Disordered" evidence="1">
    <location>
        <begin position="98"/>
        <end position="145"/>
    </location>
</feature>
<accession>A0A4U5PIW2</accession>
<dbReference type="Proteomes" id="UP000298663">
    <property type="component" value="Unassembled WGS sequence"/>
</dbReference>
<comment type="caution">
    <text evidence="2">The sequence shown here is derived from an EMBL/GenBank/DDBJ whole genome shotgun (WGS) entry which is preliminary data.</text>
</comment>
<reference evidence="2 3" key="1">
    <citation type="journal article" date="2015" name="Genome Biol.">
        <title>Comparative genomics of Steinernema reveals deeply conserved gene regulatory networks.</title>
        <authorList>
            <person name="Dillman A.R."/>
            <person name="Macchietto M."/>
            <person name="Porter C.F."/>
            <person name="Rogers A."/>
            <person name="Williams B."/>
            <person name="Antoshechkin I."/>
            <person name="Lee M.M."/>
            <person name="Goodwin Z."/>
            <person name="Lu X."/>
            <person name="Lewis E.E."/>
            <person name="Goodrich-Blair H."/>
            <person name="Stock S.P."/>
            <person name="Adams B.J."/>
            <person name="Sternberg P.W."/>
            <person name="Mortazavi A."/>
        </authorList>
    </citation>
    <scope>NUCLEOTIDE SEQUENCE [LARGE SCALE GENOMIC DNA]</scope>
    <source>
        <strain evidence="2 3">ALL</strain>
    </source>
</reference>
<sequence>MDSDNCLETKRIVDALVYNHVKRLNPGALVEIFSEERCKELERDDHRYSSKSLLKMLRFYHKKVPTITKRTTIRRETVDPKRCPAKIPANRARIQEFQVKPEEPKREVSRKRKMTEPEEPKRSQNVPKKQIKVEEDQPGRTGTKPVEQALEKPKRELFGHQKFCEITSLSKATDLALFSHFTRKNQGDVLEELFEADEIERYRSLDKSINVPTIQRCFCWTKSRS</sequence>
<reference evidence="2 3" key="2">
    <citation type="journal article" date="2019" name="G3 (Bethesda)">
        <title>Hybrid Assembly of the Genome of the Entomopathogenic Nematode Steinernema carpocapsae Identifies the X-Chromosome.</title>
        <authorList>
            <person name="Serra L."/>
            <person name="Macchietto M."/>
            <person name="Macias-Munoz A."/>
            <person name="McGill C.J."/>
            <person name="Rodriguez I.M."/>
            <person name="Rodriguez B."/>
            <person name="Murad R."/>
            <person name="Mortazavi A."/>
        </authorList>
    </citation>
    <scope>NUCLEOTIDE SEQUENCE [LARGE SCALE GENOMIC DNA]</scope>
    <source>
        <strain evidence="2 3">ALL</strain>
    </source>
</reference>
<organism evidence="2 3">
    <name type="scientific">Steinernema carpocapsae</name>
    <name type="common">Entomopathogenic nematode</name>
    <dbReference type="NCBI Taxonomy" id="34508"/>
    <lineage>
        <taxon>Eukaryota</taxon>
        <taxon>Metazoa</taxon>
        <taxon>Ecdysozoa</taxon>
        <taxon>Nematoda</taxon>
        <taxon>Chromadorea</taxon>
        <taxon>Rhabditida</taxon>
        <taxon>Tylenchina</taxon>
        <taxon>Panagrolaimomorpha</taxon>
        <taxon>Strongyloidoidea</taxon>
        <taxon>Steinernematidae</taxon>
        <taxon>Steinernema</taxon>
    </lineage>
</organism>
<dbReference type="AlphaFoldDB" id="A0A4U5PIW2"/>
<gene>
    <name evidence="2" type="ORF">L596_010639</name>
</gene>